<dbReference type="OrthoDB" id="2153661at2759"/>
<evidence type="ECO:0000313" key="2">
    <source>
        <dbReference type="WBParaSite" id="HCON_00016110-00001"/>
    </source>
</evidence>
<proteinExistence type="predicted"/>
<reference evidence="2" key="1">
    <citation type="submission" date="2020-12" db="UniProtKB">
        <authorList>
            <consortium name="WormBaseParasite"/>
        </authorList>
    </citation>
    <scope>IDENTIFICATION</scope>
    <source>
        <strain evidence="2">MHco3</strain>
    </source>
</reference>
<sequence>KPIITPIDIGFAQRPKRVSVAKTDEERAVLEWEARKMELLVDPETTEFLSFTVLQHYEIFEHLFAPGTFFHNVQDLDVAYGDNAVHFGNTISVSLLSSKPEVKIESVKAGEYNTLILSLAGWFRRIHKAT</sequence>
<keyword evidence="1" id="KW-1185">Reference proteome</keyword>
<accession>A0A7I5E5U8</accession>
<dbReference type="SUPFAM" id="SSF49777">
    <property type="entry name" value="PEBP-like"/>
    <property type="match status" value="1"/>
</dbReference>
<name>A0A7I5E5U8_HAECO</name>
<dbReference type="Gene3D" id="3.90.280.10">
    <property type="entry name" value="PEBP-like"/>
    <property type="match status" value="1"/>
</dbReference>
<protein>
    <submittedName>
        <fullName evidence="2">Condensation domain-containing protein</fullName>
    </submittedName>
</protein>
<evidence type="ECO:0000313" key="1">
    <source>
        <dbReference type="Proteomes" id="UP000025227"/>
    </source>
</evidence>
<dbReference type="Proteomes" id="UP000025227">
    <property type="component" value="Unplaced"/>
</dbReference>
<dbReference type="InterPro" id="IPR036610">
    <property type="entry name" value="PEBP-like_sf"/>
</dbReference>
<organism evidence="1 2">
    <name type="scientific">Haemonchus contortus</name>
    <name type="common">Barber pole worm</name>
    <dbReference type="NCBI Taxonomy" id="6289"/>
    <lineage>
        <taxon>Eukaryota</taxon>
        <taxon>Metazoa</taxon>
        <taxon>Ecdysozoa</taxon>
        <taxon>Nematoda</taxon>
        <taxon>Chromadorea</taxon>
        <taxon>Rhabditida</taxon>
        <taxon>Rhabditina</taxon>
        <taxon>Rhabditomorpha</taxon>
        <taxon>Strongyloidea</taxon>
        <taxon>Trichostrongylidae</taxon>
        <taxon>Haemonchus</taxon>
    </lineage>
</organism>
<dbReference type="WBParaSite" id="HCON_00016110-00001">
    <property type="protein sequence ID" value="HCON_00016110-00001"/>
    <property type="gene ID" value="HCON_00016110"/>
</dbReference>
<dbReference type="AlphaFoldDB" id="A0A7I5E5U8"/>